<evidence type="ECO:0000313" key="2">
    <source>
        <dbReference type="EMBL" id="ORZ37472.1"/>
    </source>
</evidence>
<evidence type="ECO:0000313" key="3">
    <source>
        <dbReference type="Proteomes" id="UP000193411"/>
    </source>
</evidence>
<organism evidence="2 3">
    <name type="scientific">Catenaria anguillulae PL171</name>
    <dbReference type="NCBI Taxonomy" id="765915"/>
    <lineage>
        <taxon>Eukaryota</taxon>
        <taxon>Fungi</taxon>
        <taxon>Fungi incertae sedis</taxon>
        <taxon>Blastocladiomycota</taxon>
        <taxon>Blastocladiomycetes</taxon>
        <taxon>Blastocladiales</taxon>
        <taxon>Catenariaceae</taxon>
        <taxon>Catenaria</taxon>
    </lineage>
</organism>
<proteinExistence type="predicted"/>
<feature type="region of interest" description="Disordered" evidence="1">
    <location>
        <begin position="1"/>
        <end position="211"/>
    </location>
</feature>
<dbReference type="AlphaFoldDB" id="A0A1Y2HWE3"/>
<dbReference type="EMBL" id="MCFL01000012">
    <property type="protein sequence ID" value="ORZ37472.1"/>
    <property type="molecule type" value="Genomic_DNA"/>
</dbReference>
<reference evidence="2 3" key="1">
    <citation type="submission" date="2016-07" db="EMBL/GenBank/DDBJ databases">
        <title>Pervasive Adenine N6-methylation of Active Genes in Fungi.</title>
        <authorList>
            <consortium name="DOE Joint Genome Institute"/>
            <person name="Mondo S.J."/>
            <person name="Dannebaum R.O."/>
            <person name="Kuo R.C."/>
            <person name="Labutti K."/>
            <person name="Haridas S."/>
            <person name="Kuo A."/>
            <person name="Salamov A."/>
            <person name="Ahrendt S.R."/>
            <person name="Lipzen A."/>
            <person name="Sullivan W."/>
            <person name="Andreopoulos W.B."/>
            <person name="Clum A."/>
            <person name="Lindquist E."/>
            <person name="Daum C."/>
            <person name="Ramamoorthy G.K."/>
            <person name="Gryganskyi A."/>
            <person name="Culley D."/>
            <person name="Magnuson J.K."/>
            <person name="James T.Y."/>
            <person name="O'Malley M.A."/>
            <person name="Stajich J.E."/>
            <person name="Spatafora J.W."/>
            <person name="Visel A."/>
            <person name="Grigoriev I.V."/>
        </authorList>
    </citation>
    <scope>NUCLEOTIDE SEQUENCE [LARGE SCALE GENOMIC DNA]</scope>
    <source>
        <strain evidence="2 3">PL171</strain>
    </source>
</reference>
<dbReference type="Proteomes" id="UP000193411">
    <property type="component" value="Unassembled WGS sequence"/>
</dbReference>
<protein>
    <submittedName>
        <fullName evidence="2">Uncharacterized protein</fullName>
    </submittedName>
</protein>
<feature type="compositionally biased region" description="Acidic residues" evidence="1">
    <location>
        <begin position="162"/>
        <end position="179"/>
    </location>
</feature>
<feature type="compositionally biased region" description="Low complexity" evidence="1">
    <location>
        <begin position="91"/>
        <end position="100"/>
    </location>
</feature>
<keyword evidence="3" id="KW-1185">Reference proteome</keyword>
<evidence type="ECO:0000256" key="1">
    <source>
        <dbReference type="SAM" id="MobiDB-lite"/>
    </source>
</evidence>
<comment type="caution">
    <text evidence="2">The sequence shown here is derived from an EMBL/GenBank/DDBJ whole genome shotgun (WGS) entry which is preliminary data.</text>
</comment>
<accession>A0A1Y2HWE3</accession>
<sequence length="211" mass="23513">MSLHDNGHEEDEDEEEEDQLDDSASDREDEEHSDSDRDGDELELDSDGLPRSGQRTRRSSTRTPPRSPPPPPHAPFQTPAPLRSISASQFATPATATPGTRRGRPIRFRVGPDVGDNFMDDDEPPSVLRSSRRAKRPLPPDESPSRSRVRASRWEDAGAAMDVDDEGRDQVDEEEEDDGNAARSQSSDREEVDELPQASGSWNVRKRARFG</sequence>
<gene>
    <name evidence="2" type="ORF">BCR44DRAFT_35861</name>
</gene>
<name>A0A1Y2HWE3_9FUNG</name>
<feature type="compositionally biased region" description="Acidic residues" evidence="1">
    <location>
        <begin position="8"/>
        <end position="46"/>
    </location>
</feature>
<feature type="compositionally biased region" description="Pro residues" evidence="1">
    <location>
        <begin position="65"/>
        <end position="74"/>
    </location>
</feature>